<reference evidence="2" key="2">
    <citation type="submission" date="2024-04" db="UniProtKB">
        <authorList>
            <consortium name="Ensembl"/>
        </authorList>
    </citation>
    <scope>IDENTIFICATION</scope>
</reference>
<dbReference type="Bgee" id="ENSGACG00000002400">
    <property type="expression patterns" value="Expressed in testis and 4 other cell types or tissues"/>
</dbReference>
<reference evidence="2" key="1">
    <citation type="submission" date="2006-01" db="EMBL/GenBank/DDBJ databases">
        <authorList>
            <person name="Lindblad-Toh K."/>
            <person name="Mauceli E."/>
            <person name="Grabherr M."/>
            <person name="Chang J.L."/>
            <person name="Lander E.S."/>
        </authorList>
    </citation>
    <scope>NUCLEOTIDE SEQUENCE [LARGE SCALE GENOMIC DNA]</scope>
</reference>
<dbReference type="AlphaFoldDB" id="G3NCT1"/>
<evidence type="ECO:0000313" key="2">
    <source>
        <dbReference type="Ensembl" id="ENSGACP00000003131.1"/>
    </source>
</evidence>
<protein>
    <submittedName>
        <fullName evidence="2">Uncharacterized protein</fullName>
    </submittedName>
</protein>
<proteinExistence type="predicted"/>
<feature type="compositionally biased region" description="Polar residues" evidence="1">
    <location>
        <begin position="77"/>
        <end position="87"/>
    </location>
</feature>
<sequence>PKERSEPTPARTERPKEERKIIPKTRLPCLLPATSQKQSKGTIHDAKKTPEKRLPTIPQKSAPKDPAVNPPSRRPTTRVQATPQTSVLPPIPPIPQKKGTGSQQQTTIPKKSVPKWDDSVTLPVIKGLRKPAIPRDSRNDHTCCFPHLKDKVGVTK</sequence>
<feature type="compositionally biased region" description="Basic and acidic residues" evidence="1">
    <location>
        <begin position="42"/>
        <end position="54"/>
    </location>
</feature>
<dbReference type="Ensembl" id="ENSGACT00000003142.1">
    <property type="protein sequence ID" value="ENSGACP00000003131.1"/>
    <property type="gene ID" value="ENSGACG00000002400.1"/>
</dbReference>
<dbReference type="InParanoid" id="G3NCT1"/>
<accession>G3NCT1</accession>
<feature type="compositionally biased region" description="Basic and acidic residues" evidence="1">
    <location>
        <begin position="1"/>
        <end position="21"/>
    </location>
</feature>
<feature type="region of interest" description="Disordered" evidence="1">
    <location>
        <begin position="1"/>
        <end position="115"/>
    </location>
</feature>
<feature type="compositionally biased region" description="Low complexity" evidence="1">
    <location>
        <begin position="96"/>
        <end position="107"/>
    </location>
</feature>
<evidence type="ECO:0000256" key="1">
    <source>
        <dbReference type="SAM" id="MobiDB-lite"/>
    </source>
</evidence>
<organism evidence="2">
    <name type="scientific">Gasterosteus aculeatus</name>
    <name type="common">Three-spined stickleback</name>
    <dbReference type="NCBI Taxonomy" id="69293"/>
    <lineage>
        <taxon>Eukaryota</taxon>
        <taxon>Metazoa</taxon>
        <taxon>Chordata</taxon>
        <taxon>Craniata</taxon>
        <taxon>Vertebrata</taxon>
        <taxon>Euteleostomi</taxon>
        <taxon>Actinopterygii</taxon>
        <taxon>Neopterygii</taxon>
        <taxon>Teleostei</taxon>
        <taxon>Neoteleostei</taxon>
        <taxon>Acanthomorphata</taxon>
        <taxon>Eupercaria</taxon>
        <taxon>Perciformes</taxon>
        <taxon>Cottioidei</taxon>
        <taxon>Gasterosteales</taxon>
        <taxon>Gasterosteidae</taxon>
        <taxon>Gasterosteus</taxon>
    </lineage>
</organism>
<name>G3NCT1_GASAC</name>